<protein>
    <recommendedName>
        <fullName evidence="3">F-box domain-containing protein</fullName>
    </recommendedName>
</protein>
<evidence type="ECO:0000313" key="2">
    <source>
        <dbReference type="Proteomes" id="UP000799118"/>
    </source>
</evidence>
<dbReference type="EMBL" id="ML770062">
    <property type="protein sequence ID" value="KAE9384901.1"/>
    <property type="molecule type" value="Genomic_DNA"/>
</dbReference>
<dbReference type="AlphaFoldDB" id="A0A6A4GHB1"/>
<name>A0A6A4GHB1_9AGAR</name>
<gene>
    <name evidence="1" type="ORF">BT96DRAFT_618603</name>
</gene>
<evidence type="ECO:0008006" key="3">
    <source>
        <dbReference type="Google" id="ProtNLM"/>
    </source>
</evidence>
<reference evidence="1" key="1">
    <citation type="journal article" date="2019" name="Environ. Microbiol.">
        <title>Fungal ecological strategies reflected in gene transcription - a case study of two litter decomposers.</title>
        <authorList>
            <person name="Barbi F."/>
            <person name="Kohler A."/>
            <person name="Barry K."/>
            <person name="Baskaran P."/>
            <person name="Daum C."/>
            <person name="Fauchery L."/>
            <person name="Ihrmark K."/>
            <person name="Kuo A."/>
            <person name="LaButti K."/>
            <person name="Lipzen A."/>
            <person name="Morin E."/>
            <person name="Grigoriev I.V."/>
            <person name="Henrissat B."/>
            <person name="Lindahl B."/>
            <person name="Martin F."/>
        </authorList>
    </citation>
    <scope>NUCLEOTIDE SEQUENCE</scope>
    <source>
        <strain evidence="1">JB14</strain>
    </source>
</reference>
<proteinExistence type="predicted"/>
<accession>A0A6A4GHB1</accession>
<dbReference type="Proteomes" id="UP000799118">
    <property type="component" value="Unassembled WGS sequence"/>
</dbReference>
<organism evidence="1 2">
    <name type="scientific">Gymnopus androsaceus JB14</name>
    <dbReference type="NCBI Taxonomy" id="1447944"/>
    <lineage>
        <taxon>Eukaryota</taxon>
        <taxon>Fungi</taxon>
        <taxon>Dikarya</taxon>
        <taxon>Basidiomycota</taxon>
        <taxon>Agaricomycotina</taxon>
        <taxon>Agaricomycetes</taxon>
        <taxon>Agaricomycetidae</taxon>
        <taxon>Agaricales</taxon>
        <taxon>Marasmiineae</taxon>
        <taxon>Omphalotaceae</taxon>
        <taxon>Gymnopus</taxon>
    </lineage>
</organism>
<keyword evidence="2" id="KW-1185">Reference proteome</keyword>
<evidence type="ECO:0000313" key="1">
    <source>
        <dbReference type="EMBL" id="KAE9384901.1"/>
    </source>
</evidence>
<dbReference type="OrthoDB" id="3365698at2759"/>
<sequence>MSGVEKLCLTSQSILHPLTVDFSWSRSDFIPNSALDRSQLRVLIAETRRNIEKCDLKDTRRVQLAKILEFQESLLLSPIHRLPPEIMSVILELVTPEGIIIIPGFGRRAGIPSFR</sequence>